<dbReference type="InterPro" id="IPR046364">
    <property type="entry name" value="Exo70_C"/>
</dbReference>
<dbReference type="Pfam" id="PF03081">
    <property type="entry name" value="Exo70_C"/>
    <property type="match status" value="1"/>
</dbReference>
<comment type="similarity">
    <text evidence="1 5">Belongs to the EXO70 family.</text>
</comment>
<dbReference type="InterPro" id="IPR016159">
    <property type="entry name" value="Cullin_repeat-like_dom_sf"/>
</dbReference>
<dbReference type="Gene3D" id="1.20.1280.170">
    <property type="entry name" value="Exocyst complex component Exo70"/>
    <property type="match status" value="1"/>
</dbReference>
<dbReference type="Proteomes" id="UP000494040">
    <property type="component" value="Unassembled WGS sequence"/>
</dbReference>
<dbReference type="GeneID" id="106666048"/>
<organism evidence="8 9">
    <name type="scientific">Cimex lectularius</name>
    <name type="common">Bed bug</name>
    <name type="synonym">Acanthia lectularia</name>
    <dbReference type="NCBI Taxonomy" id="79782"/>
    <lineage>
        <taxon>Eukaryota</taxon>
        <taxon>Metazoa</taxon>
        <taxon>Ecdysozoa</taxon>
        <taxon>Arthropoda</taxon>
        <taxon>Hexapoda</taxon>
        <taxon>Insecta</taxon>
        <taxon>Pterygota</taxon>
        <taxon>Neoptera</taxon>
        <taxon>Paraneoptera</taxon>
        <taxon>Hemiptera</taxon>
        <taxon>Heteroptera</taxon>
        <taxon>Panheteroptera</taxon>
        <taxon>Cimicomorpha</taxon>
        <taxon>Cimicidae</taxon>
        <taxon>Cimex</taxon>
    </lineage>
</organism>
<dbReference type="GO" id="GO:0000145">
    <property type="term" value="C:exocyst"/>
    <property type="evidence" value="ECO:0007669"/>
    <property type="project" value="InterPro"/>
</dbReference>
<dbReference type="PANTHER" id="PTHR12542:SF41">
    <property type="entry name" value="EXOCYST COMPLEX COMPONENT 7"/>
    <property type="match status" value="1"/>
</dbReference>
<accession>A0A8I6RUS6</accession>
<dbReference type="AlphaFoldDB" id="A0A8I6RUS6"/>
<keyword evidence="5" id="KW-0653">Protein transport</keyword>
<dbReference type="Pfam" id="PF20669">
    <property type="entry name" value="Exo70_N"/>
    <property type="match status" value="1"/>
</dbReference>
<evidence type="ECO:0000256" key="2">
    <source>
        <dbReference type="ARBA" id="ARBA00022448"/>
    </source>
</evidence>
<name>A0A8I6RUS6_CIMLE</name>
<proteinExistence type="inferred from homology"/>
<dbReference type="GO" id="GO:0015031">
    <property type="term" value="P:protein transport"/>
    <property type="evidence" value="ECO:0007669"/>
    <property type="project" value="UniProtKB-KW"/>
</dbReference>
<evidence type="ECO:0000313" key="9">
    <source>
        <dbReference type="Proteomes" id="UP000494040"/>
    </source>
</evidence>
<evidence type="ECO:0000313" key="8">
    <source>
        <dbReference type="EnsemblMetazoa" id="XP_014248415.1"/>
    </source>
</evidence>
<dbReference type="PANTHER" id="PTHR12542">
    <property type="entry name" value="EXOCYST COMPLEX PROTEIN EXO70"/>
    <property type="match status" value="1"/>
</dbReference>
<dbReference type="OrthoDB" id="1922221at2759"/>
<sequence length="681" mass="76730">MMKLENSDLGERKFQIEDKLEKELNKLKVIRENVAKSNQITTGMVNILSSFEHRLARLEETILPVYNETENLQRRQQNIEKALTSLDNVISYYSIAEEVDGTVRAGPGSSTLDDYINVLNKVKQALNYFEKNNPQSVELENVSSCFNIGIDLLCREFRETLLKHSRSIPPITLIDLVTTDDVSGDDISVGSFGGMSESVTADLATMCSWLLAQGNQQVLEIYHRARSDSMLKSVKHLVDQEKSNSGHHSPSMRPKFQSRHDTSGRSASKRLQAVLEKKANKMLLKASQTLESSTGLTLGSRRSGGFNFENREDIVDEQEMESYLMCVIAVQKLMSLERNLMGNIVPASHHHKVFQSIIQESLDTIVHDGENIASRAKRSIGRHEFGSILMILAILKNLAAIKPEFEKAVEGCDYNIRSQFNSILNTLHTTVAKGLEEVVESLRNDSSSGLPKDGTVAELTSNMLVLLCNLADYKETIETVLSKPHGSSQNHLAVYIKKVLSQLNCTLISKSEGYSEPGVKAIFRLNNCHHVLKALQRSSLLALVTICEPDCEQTYLDMITAHKKAYQLSWNKVLSYIVPIDDGVITSGRMKDKDRGIIKERFAGFNKEVEEISKLQRTYSIPDVELRESLKRDNKEYILPKYNAFYDKFSNVPFTKNPEKYVKYTPDQVASLIDRFFDLAA</sequence>
<keyword evidence="9" id="KW-1185">Reference proteome</keyword>
<evidence type="ECO:0000256" key="4">
    <source>
        <dbReference type="ARBA" id="ARBA00026169"/>
    </source>
</evidence>
<evidence type="ECO:0000256" key="1">
    <source>
        <dbReference type="ARBA" id="ARBA00006756"/>
    </source>
</evidence>
<dbReference type="EnsemblMetazoa" id="XM_014392929.2">
    <property type="protein sequence ID" value="XP_014248415.1"/>
    <property type="gene ID" value="LOC106666048"/>
</dbReference>
<feature type="region of interest" description="Disordered" evidence="6">
    <location>
        <begin position="238"/>
        <end position="268"/>
    </location>
</feature>
<comment type="function">
    <text evidence="5">Component of the exocyst complex involved in the docking of exocytic vesicles with fusion sites on the plasma membrane.</text>
</comment>
<dbReference type="RefSeq" id="XP_014248415.1">
    <property type="nucleotide sequence ID" value="XM_014392929.2"/>
</dbReference>
<dbReference type="KEGG" id="clec:106666048"/>
<dbReference type="GO" id="GO:0005546">
    <property type="term" value="F:phosphatidylinositol-4,5-bisphosphate binding"/>
    <property type="evidence" value="ECO:0007669"/>
    <property type="project" value="InterPro"/>
</dbReference>
<dbReference type="CTD" id="38959"/>
<evidence type="ECO:0000259" key="7">
    <source>
        <dbReference type="Pfam" id="PF03081"/>
    </source>
</evidence>
<evidence type="ECO:0000256" key="3">
    <source>
        <dbReference type="ARBA" id="ARBA00022483"/>
    </source>
</evidence>
<dbReference type="SUPFAM" id="SSF74788">
    <property type="entry name" value="Cullin repeat-like"/>
    <property type="match status" value="1"/>
</dbReference>
<dbReference type="OMA" id="SNTIWFL"/>
<evidence type="ECO:0000256" key="5">
    <source>
        <dbReference type="RuleBase" id="RU365026"/>
    </source>
</evidence>
<protein>
    <recommendedName>
        <fullName evidence="4 5">Exocyst complex component 7</fullName>
    </recommendedName>
    <alternativeName>
        <fullName evidence="5">Exocyst complex component Exo70</fullName>
    </alternativeName>
</protein>
<keyword evidence="3 5" id="KW-0268">Exocytosis</keyword>
<feature type="domain" description="Exocyst complex subunit Exo70 C-terminal" evidence="7">
    <location>
        <begin position="324"/>
        <end position="674"/>
    </location>
</feature>
<keyword evidence="2 5" id="KW-0813">Transport</keyword>
<dbReference type="InterPro" id="IPR004140">
    <property type="entry name" value="Exo70"/>
</dbReference>
<reference evidence="8" key="1">
    <citation type="submission" date="2022-01" db="UniProtKB">
        <authorList>
            <consortium name="EnsemblMetazoa"/>
        </authorList>
    </citation>
    <scope>IDENTIFICATION</scope>
</reference>
<dbReference type="GO" id="GO:0006887">
    <property type="term" value="P:exocytosis"/>
    <property type="evidence" value="ECO:0007669"/>
    <property type="project" value="UniProtKB-KW"/>
</dbReference>
<evidence type="ECO:0000256" key="6">
    <source>
        <dbReference type="SAM" id="MobiDB-lite"/>
    </source>
</evidence>